<comment type="caution">
    <text evidence="8">The sequence shown here is derived from an EMBL/GenBank/DDBJ whole genome shotgun (WGS) entry which is preliminary data.</text>
</comment>
<comment type="catalytic activity">
    <reaction evidence="6">
        <text>GMP + ATP = GDP + ADP</text>
        <dbReference type="Rhea" id="RHEA:20780"/>
        <dbReference type="ChEBI" id="CHEBI:30616"/>
        <dbReference type="ChEBI" id="CHEBI:58115"/>
        <dbReference type="ChEBI" id="CHEBI:58189"/>
        <dbReference type="ChEBI" id="CHEBI:456216"/>
        <dbReference type="EC" id="2.7.4.8"/>
    </reaction>
</comment>
<evidence type="ECO:0000256" key="2">
    <source>
        <dbReference type="ARBA" id="ARBA00004496"/>
    </source>
</evidence>
<evidence type="ECO:0000313" key="9">
    <source>
        <dbReference type="Proteomes" id="UP001209076"/>
    </source>
</evidence>
<dbReference type="EMBL" id="JAOEGN010000004">
    <property type="protein sequence ID" value="MCU0104615.1"/>
    <property type="molecule type" value="Genomic_DNA"/>
</dbReference>
<sequence length="177" mass="20479">MIVLVGASASGKTELAKLLYRDYGYKKCITTTTRPMRQNEVDGIDYHFLSEEAFKDKMAMDAFYEVTEYANRYYGIQKQDVIENGVVIVDPNGANALADHASDVYVVFVEASEALRRARMELRGDPKDQIEKRILGDRSVFQLKQFHRIDLHIYNEEVTLSELASWVHSHYQKRHQK</sequence>
<comment type="function">
    <text evidence="1">Essential for recycling GMP and indirectly, cGMP.</text>
</comment>
<dbReference type="InterPro" id="IPR020590">
    <property type="entry name" value="Guanylate_kinase_CS"/>
</dbReference>
<reference evidence="9" key="1">
    <citation type="submission" date="2023-07" db="EMBL/GenBank/DDBJ databases">
        <title>Novel Mycoplasma species identified in domestic and wild animals.</title>
        <authorList>
            <person name="Volokhov D.V."/>
            <person name="Furtak V.A."/>
            <person name="Zagorodnyaya T.A."/>
        </authorList>
    </citation>
    <scope>NUCLEOTIDE SEQUENCE [LARGE SCALE GENOMIC DNA]</scope>
    <source>
        <strain evidence="9">92-19</strain>
    </source>
</reference>
<dbReference type="PANTHER" id="PTHR23117">
    <property type="entry name" value="GUANYLATE KINASE-RELATED"/>
    <property type="match status" value="1"/>
</dbReference>
<keyword evidence="5" id="KW-0418">Kinase</keyword>
<dbReference type="Gene3D" id="3.40.50.300">
    <property type="entry name" value="P-loop containing nucleotide triphosphate hydrolases"/>
    <property type="match status" value="1"/>
</dbReference>
<comment type="similarity">
    <text evidence="3">Belongs to the guanylate kinase family.</text>
</comment>
<keyword evidence="4" id="KW-0808">Transferase</keyword>
<evidence type="ECO:0000256" key="5">
    <source>
        <dbReference type="ARBA" id="ARBA00022777"/>
    </source>
</evidence>
<dbReference type="SMART" id="SM00072">
    <property type="entry name" value="GuKc"/>
    <property type="match status" value="1"/>
</dbReference>
<evidence type="ECO:0000313" key="8">
    <source>
        <dbReference type="EMBL" id="MCU0104615.1"/>
    </source>
</evidence>
<keyword evidence="9" id="KW-1185">Reference proteome</keyword>
<accession>A0ABT2PUV5</accession>
<comment type="subcellular location">
    <subcellularLocation>
        <location evidence="2">Cytoplasm</location>
    </subcellularLocation>
</comment>
<dbReference type="InterPro" id="IPR008144">
    <property type="entry name" value="Guanylate_kin-like_dom"/>
</dbReference>
<gene>
    <name evidence="8" type="ORF">N7603_02980</name>
</gene>
<evidence type="ECO:0000259" key="7">
    <source>
        <dbReference type="PROSITE" id="PS50052"/>
    </source>
</evidence>
<protein>
    <submittedName>
        <fullName evidence="8">AAA family ATPase</fullName>
    </submittedName>
</protein>
<dbReference type="Proteomes" id="UP001209076">
    <property type="component" value="Unassembled WGS sequence"/>
</dbReference>
<dbReference type="InterPro" id="IPR027417">
    <property type="entry name" value="P-loop_NTPase"/>
</dbReference>
<dbReference type="SUPFAM" id="SSF52540">
    <property type="entry name" value="P-loop containing nucleoside triphosphate hydrolases"/>
    <property type="match status" value="1"/>
</dbReference>
<evidence type="ECO:0000256" key="3">
    <source>
        <dbReference type="ARBA" id="ARBA00005790"/>
    </source>
</evidence>
<feature type="domain" description="Guanylate kinase-like" evidence="7">
    <location>
        <begin position="1"/>
        <end position="168"/>
    </location>
</feature>
<evidence type="ECO:0000256" key="6">
    <source>
        <dbReference type="ARBA" id="ARBA00048594"/>
    </source>
</evidence>
<dbReference type="PROSITE" id="PS00856">
    <property type="entry name" value="GUANYLATE_KINASE_1"/>
    <property type="match status" value="1"/>
</dbReference>
<dbReference type="Pfam" id="PF00625">
    <property type="entry name" value="Guanylate_kin"/>
    <property type="match status" value="1"/>
</dbReference>
<proteinExistence type="inferred from homology"/>
<evidence type="ECO:0000256" key="1">
    <source>
        <dbReference type="ARBA" id="ARBA00003531"/>
    </source>
</evidence>
<dbReference type="PROSITE" id="PS50052">
    <property type="entry name" value="GUANYLATE_KINASE_2"/>
    <property type="match status" value="1"/>
</dbReference>
<dbReference type="InterPro" id="IPR008145">
    <property type="entry name" value="GK/Ca_channel_bsu"/>
</dbReference>
<dbReference type="RefSeq" id="WP_262095858.1">
    <property type="nucleotide sequence ID" value="NZ_JAOEGN010000004.1"/>
</dbReference>
<organism evidence="8 9">
    <name type="scientific">Paracholeplasma vituli</name>
    <dbReference type="NCBI Taxonomy" id="69473"/>
    <lineage>
        <taxon>Bacteria</taxon>
        <taxon>Bacillati</taxon>
        <taxon>Mycoplasmatota</taxon>
        <taxon>Mollicutes</taxon>
        <taxon>Acholeplasmatales</taxon>
        <taxon>Acholeplasmataceae</taxon>
        <taxon>Paracholeplasma</taxon>
    </lineage>
</organism>
<evidence type="ECO:0000256" key="4">
    <source>
        <dbReference type="ARBA" id="ARBA00022679"/>
    </source>
</evidence>
<dbReference type="PANTHER" id="PTHR23117:SF13">
    <property type="entry name" value="GUANYLATE KINASE"/>
    <property type="match status" value="1"/>
</dbReference>
<name>A0ABT2PUV5_9MOLU</name>